<dbReference type="PROSITE" id="PS51257">
    <property type="entry name" value="PROKAR_LIPOPROTEIN"/>
    <property type="match status" value="1"/>
</dbReference>
<feature type="transmembrane region" description="Helical" evidence="1">
    <location>
        <begin position="151"/>
        <end position="180"/>
    </location>
</feature>
<proteinExistence type="predicted"/>
<evidence type="ECO:0000256" key="1">
    <source>
        <dbReference type="SAM" id="Phobius"/>
    </source>
</evidence>
<evidence type="ECO:0000313" key="3">
    <source>
        <dbReference type="Proteomes" id="UP001597389"/>
    </source>
</evidence>
<feature type="transmembrane region" description="Helical" evidence="1">
    <location>
        <begin position="52"/>
        <end position="74"/>
    </location>
</feature>
<sequence length="181" mass="20644">MSSKEEWLIRLIGLIGKGARMSVVPIAVLVIGCSTIMLMSVVYFRWAMELSWWWALAPMYLLVIPLGGMVFYWFTLDGLSRLPESLVESKETWRVLKDRVSERKQGVEIRGFGPVATMRRMLLLGGMLWDSRDAIDTASNLYSLLDLFNPIFWVIMLVSLLASVAFSMLFVAVTAGHYFFF</sequence>
<gene>
    <name evidence="2" type="ORF">ACFSW8_12925</name>
</gene>
<feature type="transmembrane region" description="Helical" evidence="1">
    <location>
        <begin position="21"/>
        <end position="46"/>
    </location>
</feature>
<keyword evidence="1" id="KW-1133">Transmembrane helix</keyword>
<dbReference type="RefSeq" id="WP_377089611.1">
    <property type="nucleotide sequence ID" value="NZ_JBHSJL010000014.1"/>
</dbReference>
<evidence type="ECO:0008006" key="4">
    <source>
        <dbReference type="Google" id="ProtNLM"/>
    </source>
</evidence>
<accession>A0ABW4ZCS6</accession>
<evidence type="ECO:0000313" key="2">
    <source>
        <dbReference type="EMBL" id="MFD2159806.1"/>
    </source>
</evidence>
<keyword evidence="3" id="KW-1185">Reference proteome</keyword>
<keyword evidence="1" id="KW-0812">Transmembrane</keyword>
<reference evidence="3" key="1">
    <citation type="journal article" date="2019" name="Int. J. Syst. Evol. Microbiol.">
        <title>The Global Catalogue of Microorganisms (GCM) 10K type strain sequencing project: providing services to taxonomists for standard genome sequencing and annotation.</title>
        <authorList>
            <consortium name="The Broad Institute Genomics Platform"/>
            <consortium name="The Broad Institute Genome Sequencing Center for Infectious Disease"/>
            <person name="Wu L."/>
            <person name="Ma J."/>
        </authorList>
    </citation>
    <scope>NUCLEOTIDE SEQUENCE [LARGE SCALE GENOMIC DNA]</scope>
    <source>
        <strain evidence="3">CCUG 57942</strain>
    </source>
</reference>
<dbReference type="EMBL" id="JBHUJB010000051">
    <property type="protein sequence ID" value="MFD2159806.1"/>
    <property type="molecule type" value="Genomic_DNA"/>
</dbReference>
<protein>
    <recommendedName>
        <fullName evidence="4">ABC transmembrane type-1 domain-containing protein</fullName>
    </recommendedName>
</protein>
<organism evidence="2 3">
    <name type="scientific">Rubritalea tangerina</name>
    <dbReference type="NCBI Taxonomy" id="430798"/>
    <lineage>
        <taxon>Bacteria</taxon>
        <taxon>Pseudomonadati</taxon>
        <taxon>Verrucomicrobiota</taxon>
        <taxon>Verrucomicrobiia</taxon>
        <taxon>Verrucomicrobiales</taxon>
        <taxon>Rubritaleaceae</taxon>
        <taxon>Rubritalea</taxon>
    </lineage>
</organism>
<dbReference type="Proteomes" id="UP001597389">
    <property type="component" value="Unassembled WGS sequence"/>
</dbReference>
<comment type="caution">
    <text evidence="2">The sequence shown here is derived from an EMBL/GenBank/DDBJ whole genome shotgun (WGS) entry which is preliminary data.</text>
</comment>
<name>A0ABW4ZCS6_9BACT</name>
<keyword evidence="1" id="KW-0472">Membrane</keyword>